<dbReference type="InterPro" id="IPR053139">
    <property type="entry name" value="Surface_bspA-like"/>
</dbReference>
<dbReference type="InterPro" id="IPR032675">
    <property type="entry name" value="LRR_dom_sf"/>
</dbReference>
<sequence length="256" mass="28418">MRCKLWQVGRGDSEAVRLSSPDEFEDYPPTARVHLIIRDPCFDTRLIPRAAFARSSNLVKATLPFAEEICPYAFYGCKNLEEVDAPLADKLMEGCFSHCPKLRSVIIPYGINIGDKVFSNCPALAHVNVDPEARIGSGVFFKCLSLEVLAAAARFNVESGDKTWPAEPRWDHPVTGLNHPMGPPPSRTGSISDPSIGVMSYLQWIQVRSAFVSESRSLGTSLLLMLELCKSDNLLFFTVTPRWLYGRKRATPSPKS</sequence>
<dbReference type="Proteomes" id="UP001165082">
    <property type="component" value="Unassembled WGS sequence"/>
</dbReference>
<dbReference type="OrthoDB" id="10439344at2759"/>
<protein>
    <submittedName>
        <fullName evidence="1">Uncharacterized protein</fullName>
    </submittedName>
</protein>
<dbReference type="EMBL" id="BRXZ01001349">
    <property type="protein sequence ID" value="GMH69016.1"/>
    <property type="molecule type" value="Genomic_DNA"/>
</dbReference>
<evidence type="ECO:0000313" key="2">
    <source>
        <dbReference type="Proteomes" id="UP001165082"/>
    </source>
</evidence>
<evidence type="ECO:0000313" key="1">
    <source>
        <dbReference type="EMBL" id="GMH69016.1"/>
    </source>
</evidence>
<dbReference type="SUPFAM" id="SSF52058">
    <property type="entry name" value="L domain-like"/>
    <property type="match status" value="1"/>
</dbReference>
<organism evidence="1 2">
    <name type="scientific">Triparma retinervis</name>
    <dbReference type="NCBI Taxonomy" id="2557542"/>
    <lineage>
        <taxon>Eukaryota</taxon>
        <taxon>Sar</taxon>
        <taxon>Stramenopiles</taxon>
        <taxon>Ochrophyta</taxon>
        <taxon>Bolidophyceae</taxon>
        <taxon>Parmales</taxon>
        <taxon>Triparmaceae</taxon>
        <taxon>Triparma</taxon>
    </lineage>
</organism>
<feature type="non-terminal residue" evidence="1">
    <location>
        <position position="256"/>
    </location>
</feature>
<dbReference type="Pfam" id="PF13306">
    <property type="entry name" value="LRR_5"/>
    <property type="match status" value="1"/>
</dbReference>
<reference evidence="1" key="1">
    <citation type="submission" date="2022-07" db="EMBL/GenBank/DDBJ databases">
        <title>Genome analysis of Parmales, a sister group of diatoms, reveals the evolutionary specialization of diatoms from phago-mixotrophs to photoautotrophs.</title>
        <authorList>
            <person name="Ban H."/>
            <person name="Sato S."/>
            <person name="Yoshikawa S."/>
            <person name="Kazumasa Y."/>
            <person name="Nakamura Y."/>
            <person name="Ichinomiya M."/>
            <person name="Saitoh K."/>
            <person name="Sato N."/>
            <person name="Blanc-Mathieu R."/>
            <person name="Endo H."/>
            <person name="Kuwata A."/>
            <person name="Ogata H."/>
        </authorList>
    </citation>
    <scope>NUCLEOTIDE SEQUENCE</scope>
</reference>
<dbReference type="InterPro" id="IPR026906">
    <property type="entry name" value="LRR_5"/>
</dbReference>
<gene>
    <name evidence="1" type="ORF">TrRE_jg3756</name>
</gene>
<accession>A0A9W7AEB0</accession>
<dbReference type="PANTHER" id="PTHR45661:SF3">
    <property type="entry name" value="IG-LIKE DOMAIN-CONTAINING PROTEIN"/>
    <property type="match status" value="1"/>
</dbReference>
<dbReference type="AlphaFoldDB" id="A0A9W7AEB0"/>
<dbReference type="PANTHER" id="PTHR45661">
    <property type="entry name" value="SURFACE ANTIGEN"/>
    <property type="match status" value="1"/>
</dbReference>
<dbReference type="Gene3D" id="3.80.10.10">
    <property type="entry name" value="Ribonuclease Inhibitor"/>
    <property type="match status" value="1"/>
</dbReference>
<keyword evidence="2" id="KW-1185">Reference proteome</keyword>
<comment type="caution">
    <text evidence="1">The sequence shown here is derived from an EMBL/GenBank/DDBJ whole genome shotgun (WGS) entry which is preliminary data.</text>
</comment>
<name>A0A9W7AEB0_9STRA</name>
<proteinExistence type="predicted"/>